<accession>A0ABV7XDT9</accession>
<evidence type="ECO:0000313" key="3">
    <source>
        <dbReference type="Proteomes" id="UP001595615"/>
    </source>
</evidence>
<keyword evidence="1" id="KW-1133">Transmembrane helix</keyword>
<dbReference type="EMBL" id="JBHRXV010000010">
    <property type="protein sequence ID" value="MFC3713198.1"/>
    <property type="molecule type" value="Genomic_DNA"/>
</dbReference>
<feature type="transmembrane region" description="Helical" evidence="1">
    <location>
        <begin position="6"/>
        <end position="24"/>
    </location>
</feature>
<dbReference type="Proteomes" id="UP001595615">
    <property type="component" value="Unassembled WGS sequence"/>
</dbReference>
<protein>
    <submittedName>
        <fullName evidence="2">Uncharacterized protein</fullName>
    </submittedName>
</protein>
<keyword evidence="1" id="KW-0812">Transmembrane</keyword>
<proteinExistence type="predicted"/>
<reference evidence="3" key="1">
    <citation type="journal article" date="2019" name="Int. J. Syst. Evol. Microbiol.">
        <title>The Global Catalogue of Microorganisms (GCM) 10K type strain sequencing project: providing services to taxonomists for standard genome sequencing and annotation.</title>
        <authorList>
            <consortium name="The Broad Institute Genomics Platform"/>
            <consortium name="The Broad Institute Genome Sequencing Center for Infectious Disease"/>
            <person name="Wu L."/>
            <person name="Ma J."/>
        </authorList>
    </citation>
    <scope>NUCLEOTIDE SEQUENCE [LARGE SCALE GENOMIC DNA]</scope>
    <source>
        <strain evidence="3">KCTC 42644</strain>
    </source>
</reference>
<evidence type="ECO:0000313" key="2">
    <source>
        <dbReference type="EMBL" id="MFC3713198.1"/>
    </source>
</evidence>
<keyword evidence="1" id="KW-0472">Membrane</keyword>
<name>A0ABV7XDT9_9SPHN</name>
<comment type="caution">
    <text evidence="2">The sequence shown here is derived from an EMBL/GenBank/DDBJ whole genome shotgun (WGS) entry which is preliminary data.</text>
</comment>
<keyword evidence="3" id="KW-1185">Reference proteome</keyword>
<evidence type="ECO:0000256" key="1">
    <source>
        <dbReference type="SAM" id="Phobius"/>
    </source>
</evidence>
<sequence>MVAGTLPIIIGWNLIAIPLAIWLLSKRTPGRNIRTFRRSY</sequence>
<organism evidence="2 3">
    <name type="scientific">Sphingoaurantiacus capsulatus</name>
    <dbReference type="NCBI Taxonomy" id="1771310"/>
    <lineage>
        <taxon>Bacteria</taxon>
        <taxon>Pseudomonadati</taxon>
        <taxon>Pseudomonadota</taxon>
        <taxon>Alphaproteobacteria</taxon>
        <taxon>Sphingomonadales</taxon>
        <taxon>Sphingosinicellaceae</taxon>
        <taxon>Sphingoaurantiacus</taxon>
    </lineage>
</organism>
<dbReference type="RefSeq" id="WP_380861455.1">
    <property type="nucleotide sequence ID" value="NZ_JBHRXV010000010.1"/>
</dbReference>
<gene>
    <name evidence="2" type="ORF">ACFOMD_11480</name>
</gene>